<evidence type="ECO:0000313" key="4">
    <source>
        <dbReference type="RefSeq" id="XP_011075898.1"/>
    </source>
</evidence>
<dbReference type="GO" id="GO:0006384">
    <property type="term" value="P:transcription initiation at RNA polymerase III promoter"/>
    <property type="evidence" value="ECO:0007669"/>
    <property type="project" value="InterPro"/>
</dbReference>
<evidence type="ECO:0000313" key="3">
    <source>
        <dbReference type="Proteomes" id="UP000504604"/>
    </source>
</evidence>
<dbReference type="SUPFAM" id="SSF50978">
    <property type="entry name" value="WD40 repeat-like"/>
    <property type="match status" value="1"/>
</dbReference>
<dbReference type="PROSITE" id="PS50082">
    <property type="entry name" value="WD_REPEATS_2"/>
    <property type="match status" value="2"/>
</dbReference>
<protein>
    <submittedName>
        <fullName evidence="4">Uncharacterized protein LOC105160281</fullName>
    </submittedName>
</protein>
<dbReference type="InterPro" id="IPR024761">
    <property type="entry name" value="TFIIIC_delta_N"/>
</dbReference>
<feature type="domain" description="Transcription factor IIIC 90kDa subunit N-terminal" evidence="2">
    <location>
        <begin position="85"/>
        <end position="456"/>
    </location>
</feature>
<dbReference type="GO" id="GO:0004402">
    <property type="term" value="F:histone acetyltransferase activity"/>
    <property type="evidence" value="ECO:0007669"/>
    <property type="project" value="InterPro"/>
</dbReference>
<dbReference type="Gene3D" id="2.130.10.10">
    <property type="entry name" value="YVTN repeat-like/Quinoprotein amine dehydrogenase"/>
    <property type="match status" value="2"/>
</dbReference>
<sequence length="887" mass="97854">MSSRFQSVVLGSSPVYPSAVVWSDENLVAVACGSTVSIMNPGNPVVRGVITIPSSEPFPLGVIDGGEEDLLHGCLLPFHLSRDARPCVRSISWSPVGLANSAGCLLAVCTTGGRVKLYRFPFCEFSVEWIEVMDVSEMLYNYFKTTSFGESNISSESSDVTLRRESADHECASDLPVSSLVKDCKRRKRNAASVAAQDWQIIPVSGHNGKTQEKVSADCNLPLITVQQYASRSAMLMSLTVAWSPILGTSGNGVAIPHNSSNYCSILAVGGKCGRISLWRIHAPEIYSIDCAKCSSKVSLVGLLKAHDTWITAINWALYGSDVSKPHLLLATGSSDGRVKIWRVNGEELLMSSEVIHDSFSLLKEVMMADSATISVLSLIVPMQTPWKLLLAIGKGSGSIEVWMLDMSITKFEKVGCCNAHQRIVTGLAWAFDGCCLYSCSQDNSMKSWILVGNSLCEVPNPSHSPGLKSSPDVPYVFDSCFGLAVSPGNLAIAVARKYDVDLLNPMYQGRTHRAAVEFLWIGGQQLDISSEACPDIDIESFPGLPEKVLIWWECNMLWSLSQYENPSKLLNIWDIVAALLAFKQSAPEYVEHILLKWLTSYFGSQFGNSTTLLSEAFKFLPKLSSRQLHLINIISRHVVLKESTPDHISSKQQELKESTPDHISSKQQELKGLSVTKEQVNLWMELLLSSENELLERLVGFSFSTILSLLSNSSVDSFEVGCGSLDGLRQMEQWVSHNEKNVKDQTKFLAAKVGKVEKRRLQGIIGYEMDEQCNFCSAVVPFESTEYAICSGVDSGNGVRQRHKLERCAITMRILPTKPSWYCMCCQRWATRLAPRILFTMSEYPSDFKSFLESPSCKDSLLPCCLFCGILLQRSQPEHSLSPSPV</sequence>
<dbReference type="GeneID" id="105160281"/>
<dbReference type="GO" id="GO:0000127">
    <property type="term" value="C:transcription factor TFIIIC complex"/>
    <property type="evidence" value="ECO:0007669"/>
    <property type="project" value="InterPro"/>
</dbReference>
<dbReference type="SMART" id="SM00320">
    <property type="entry name" value="WD40"/>
    <property type="match status" value="4"/>
</dbReference>
<dbReference type="Proteomes" id="UP000504604">
    <property type="component" value="Linkage group LG4"/>
</dbReference>
<feature type="repeat" description="WD" evidence="1">
    <location>
        <begin position="329"/>
        <end position="352"/>
    </location>
</feature>
<gene>
    <name evidence="4" type="primary">LOC105160281</name>
</gene>
<organism evidence="3 4">
    <name type="scientific">Sesamum indicum</name>
    <name type="common">Oriental sesame</name>
    <name type="synonym">Sesamum orientale</name>
    <dbReference type="NCBI Taxonomy" id="4182"/>
    <lineage>
        <taxon>Eukaryota</taxon>
        <taxon>Viridiplantae</taxon>
        <taxon>Streptophyta</taxon>
        <taxon>Embryophyta</taxon>
        <taxon>Tracheophyta</taxon>
        <taxon>Spermatophyta</taxon>
        <taxon>Magnoliopsida</taxon>
        <taxon>eudicotyledons</taxon>
        <taxon>Gunneridae</taxon>
        <taxon>Pentapetalae</taxon>
        <taxon>asterids</taxon>
        <taxon>lamiids</taxon>
        <taxon>Lamiales</taxon>
        <taxon>Pedaliaceae</taxon>
        <taxon>Sesamum</taxon>
    </lineage>
</organism>
<keyword evidence="3" id="KW-1185">Reference proteome</keyword>
<dbReference type="InterPro" id="IPR036322">
    <property type="entry name" value="WD40_repeat_dom_sf"/>
</dbReference>
<keyword evidence="1" id="KW-0853">WD repeat</keyword>
<dbReference type="InterPro" id="IPR015943">
    <property type="entry name" value="WD40/YVTN_repeat-like_dom_sf"/>
</dbReference>
<dbReference type="FunCoup" id="A0A6I9T637">
    <property type="interactions" value="1204"/>
</dbReference>
<proteinExistence type="predicted"/>
<reference evidence="4" key="2">
    <citation type="submission" date="2025-08" db="UniProtKB">
        <authorList>
            <consortium name="RefSeq"/>
        </authorList>
    </citation>
    <scope>IDENTIFICATION</scope>
</reference>
<dbReference type="InParanoid" id="A0A6I9T637"/>
<evidence type="ECO:0000256" key="1">
    <source>
        <dbReference type="PROSITE-ProRule" id="PRU00221"/>
    </source>
</evidence>
<name>A0A6I9T637_SESIN</name>
<accession>A0A6I9T637</accession>
<evidence type="ECO:0000259" key="2">
    <source>
        <dbReference type="Pfam" id="PF12657"/>
    </source>
</evidence>
<reference evidence="4" key="1">
    <citation type="journal article" date="2012" name="BMC Genomics">
        <title>Development and validation of genic-SSR markers in sesame by RNA-seq.</title>
        <authorList>
            <person name="Zhang H."/>
            <person name="Wei L."/>
            <person name="Miao H."/>
            <person name="Zhang T."/>
            <person name="Wang C."/>
        </authorList>
    </citation>
    <scope>NUCLEOTIDE SEQUENCE</scope>
</reference>
<dbReference type="RefSeq" id="XP_011075898.1">
    <property type="nucleotide sequence ID" value="XM_011077596.2"/>
</dbReference>
<dbReference type="AlphaFoldDB" id="A0A6I9T637"/>
<dbReference type="InterPro" id="IPR044230">
    <property type="entry name" value="GTF3C4"/>
</dbReference>
<dbReference type="Pfam" id="PF12657">
    <property type="entry name" value="TFIIIC_delta"/>
    <property type="match status" value="1"/>
</dbReference>
<dbReference type="InterPro" id="IPR001680">
    <property type="entry name" value="WD40_rpt"/>
</dbReference>
<dbReference type="PANTHER" id="PTHR15496">
    <property type="entry name" value="GENERAL TRANSCRIPTION FACTOR 3C POLYPEPTIDE 4 FAMILY"/>
    <property type="match status" value="1"/>
</dbReference>
<dbReference type="KEGG" id="sind:105160281"/>
<dbReference type="OrthoDB" id="6021743at2759"/>
<dbReference type="PANTHER" id="PTHR15496:SF2">
    <property type="entry name" value="GENERAL TRANSCRIPTION FACTOR 3C POLYPEPTIDE 4"/>
    <property type="match status" value="1"/>
</dbReference>
<feature type="repeat" description="WD" evidence="1">
    <location>
        <begin position="418"/>
        <end position="449"/>
    </location>
</feature>